<gene>
    <name evidence="2" type="ORF">RFI_22740</name>
</gene>
<dbReference type="PROSITE" id="PS51269">
    <property type="entry name" value="COMM"/>
    <property type="match status" value="1"/>
</dbReference>
<organism evidence="2 3">
    <name type="scientific">Reticulomyxa filosa</name>
    <dbReference type="NCBI Taxonomy" id="46433"/>
    <lineage>
        <taxon>Eukaryota</taxon>
        <taxon>Sar</taxon>
        <taxon>Rhizaria</taxon>
        <taxon>Retaria</taxon>
        <taxon>Foraminifera</taxon>
        <taxon>Monothalamids</taxon>
        <taxon>Reticulomyxidae</taxon>
        <taxon>Reticulomyxa</taxon>
    </lineage>
</organism>
<feature type="domain" description="COMM" evidence="1">
    <location>
        <begin position="151"/>
        <end position="227"/>
    </location>
</feature>
<evidence type="ECO:0000313" key="3">
    <source>
        <dbReference type="Proteomes" id="UP000023152"/>
    </source>
</evidence>
<comment type="caution">
    <text evidence="2">The sequence shown here is derived from an EMBL/GenBank/DDBJ whole genome shotgun (WGS) entry which is preliminary data.</text>
</comment>
<dbReference type="Pfam" id="PF07258">
    <property type="entry name" value="COMM_domain"/>
    <property type="match status" value="1"/>
</dbReference>
<keyword evidence="3" id="KW-1185">Reference proteome</keyword>
<reference evidence="2 3" key="1">
    <citation type="journal article" date="2013" name="Curr. Biol.">
        <title>The Genome of the Foraminiferan Reticulomyxa filosa.</title>
        <authorList>
            <person name="Glockner G."/>
            <person name="Hulsmann N."/>
            <person name="Schleicher M."/>
            <person name="Noegel A.A."/>
            <person name="Eichinger L."/>
            <person name="Gallinger C."/>
            <person name="Pawlowski J."/>
            <person name="Sierra R."/>
            <person name="Euteneuer U."/>
            <person name="Pillet L."/>
            <person name="Moustafa A."/>
            <person name="Platzer M."/>
            <person name="Groth M."/>
            <person name="Szafranski K."/>
            <person name="Schliwa M."/>
        </authorList>
    </citation>
    <scope>NUCLEOTIDE SEQUENCE [LARGE SCALE GENOMIC DNA]</scope>
</reference>
<sequence length="231" mass="25986">MDLLEKIEERTLERYLHSVVDGYLGRNVGYLTDLDVLGPKKAEKEAESEANSVRIKKQLKELPNPSHSHLALQLVRIFEHCLSSTQQATKKSSTTVNAVKITLKELNEALPDIGLSDETVFNKIYDVIEIRKAELMNEAKKRSICVGLPSYLLDFDWSLRLILSSSHLSNTRIPVCLLTLSIKDTEANDHSKSRSGIRTVNIQLNQSELNQFIAQLKHAKSVASALQKHTL</sequence>
<accession>X6MKT7</accession>
<protein>
    <recommendedName>
        <fullName evidence="1">COMM domain-containing protein</fullName>
    </recommendedName>
</protein>
<proteinExistence type="predicted"/>
<dbReference type="EMBL" id="ASPP01019904">
    <property type="protein sequence ID" value="ETO14628.1"/>
    <property type="molecule type" value="Genomic_DNA"/>
</dbReference>
<evidence type="ECO:0000313" key="2">
    <source>
        <dbReference type="EMBL" id="ETO14628.1"/>
    </source>
</evidence>
<dbReference type="Proteomes" id="UP000023152">
    <property type="component" value="Unassembled WGS sequence"/>
</dbReference>
<dbReference type="InterPro" id="IPR017920">
    <property type="entry name" value="COMM"/>
</dbReference>
<dbReference type="AlphaFoldDB" id="X6MKT7"/>
<name>X6MKT7_RETFI</name>
<evidence type="ECO:0000259" key="1">
    <source>
        <dbReference type="PROSITE" id="PS51269"/>
    </source>
</evidence>